<dbReference type="InterPro" id="IPR058792">
    <property type="entry name" value="Beta-barrel_RND_2"/>
</dbReference>
<evidence type="ECO:0000313" key="7">
    <source>
        <dbReference type="Proteomes" id="UP000557392"/>
    </source>
</evidence>
<dbReference type="AlphaFoldDB" id="A0A7W6JUY2"/>
<comment type="caution">
    <text evidence="6">The sequence shown here is derived from an EMBL/GenBank/DDBJ whole genome shotgun (WGS) entry which is preliminary data.</text>
</comment>
<feature type="transmembrane region" description="Helical" evidence="3">
    <location>
        <begin position="27"/>
        <end position="46"/>
    </location>
</feature>
<dbReference type="Gene3D" id="1.10.287.470">
    <property type="entry name" value="Helix hairpin bin"/>
    <property type="match status" value="1"/>
</dbReference>
<proteinExistence type="inferred from homology"/>
<dbReference type="Gene3D" id="2.40.50.100">
    <property type="match status" value="1"/>
</dbReference>
<dbReference type="InterPro" id="IPR006143">
    <property type="entry name" value="RND_pump_MFP"/>
</dbReference>
<keyword evidence="3" id="KW-1133">Transmembrane helix</keyword>
<comment type="similarity">
    <text evidence="1">Belongs to the membrane fusion protein (MFP) (TC 8.A.1) family.</text>
</comment>
<name>A0A7W6JUY2_9SPHN</name>
<dbReference type="SUPFAM" id="SSF111369">
    <property type="entry name" value="HlyD-like secretion proteins"/>
    <property type="match status" value="1"/>
</dbReference>
<organism evidence="6 7">
    <name type="scientific">Sphingomonas kyeonggiensis</name>
    <dbReference type="NCBI Taxonomy" id="1268553"/>
    <lineage>
        <taxon>Bacteria</taxon>
        <taxon>Pseudomonadati</taxon>
        <taxon>Pseudomonadota</taxon>
        <taxon>Alphaproteobacteria</taxon>
        <taxon>Sphingomonadales</taxon>
        <taxon>Sphingomonadaceae</taxon>
        <taxon>Sphingomonas</taxon>
    </lineage>
</organism>
<reference evidence="6 7" key="1">
    <citation type="submission" date="2020-08" db="EMBL/GenBank/DDBJ databases">
        <title>Genomic Encyclopedia of Type Strains, Phase IV (KMG-IV): sequencing the most valuable type-strain genomes for metagenomic binning, comparative biology and taxonomic classification.</title>
        <authorList>
            <person name="Goeker M."/>
        </authorList>
    </citation>
    <scope>NUCLEOTIDE SEQUENCE [LARGE SCALE GENOMIC DNA]</scope>
    <source>
        <strain evidence="6 7">DSM 101806</strain>
    </source>
</reference>
<gene>
    <name evidence="6" type="ORF">GGR46_003558</name>
</gene>
<dbReference type="EMBL" id="JACIEH010000003">
    <property type="protein sequence ID" value="MBB4099986.1"/>
    <property type="molecule type" value="Genomic_DNA"/>
</dbReference>
<dbReference type="GO" id="GO:1990281">
    <property type="term" value="C:efflux pump complex"/>
    <property type="evidence" value="ECO:0007669"/>
    <property type="project" value="TreeGrafter"/>
</dbReference>
<evidence type="ECO:0000256" key="1">
    <source>
        <dbReference type="ARBA" id="ARBA00009477"/>
    </source>
</evidence>
<evidence type="ECO:0000259" key="5">
    <source>
        <dbReference type="Pfam" id="PF25989"/>
    </source>
</evidence>
<dbReference type="PANTHER" id="PTHR30469:SF15">
    <property type="entry name" value="HLYD FAMILY OF SECRETION PROTEINS"/>
    <property type="match status" value="1"/>
</dbReference>
<dbReference type="NCBIfam" id="TIGR01730">
    <property type="entry name" value="RND_mfp"/>
    <property type="match status" value="1"/>
</dbReference>
<keyword evidence="7" id="KW-1185">Reference proteome</keyword>
<dbReference type="PANTHER" id="PTHR30469">
    <property type="entry name" value="MULTIDRUG RESISTANCE PROTEIN MDTA"/>
    <property type="match status" value="1"/>
</dbReference>
<keyword evidence="3" id="KW-0472">Membrane</keyword>
<feature type="domain" description="YknX-like C-terminal permuted SH3-like" evidence="5">
    <location>
        <begin position="326"/>
        <end position="391"/>
    </location>
</feature>
<evidence type="ECO:0000313" key="6">
    <source>
        <dbReference type="EMBL" id="MBB4099986.1"/>
    </source>
</evidence>
<dbReference type="Gene3D" id="2.40.30.170">
    <property type="match status" value="1"/>
</dbReference>
<keyword evidence="2" id="KW-0175">Coiled coil</keyword>
<dbReference type="RefSeq" id="WP_184000080.1">
    <property type="nucleotide sequence ID" value="NZ_JACIEH010000003.1"/>
</dbReference>
<dbReference type="GO" id="GO:0015562">
    <property type="term" value="F:efflux transmembrane transporter activity"/>
    <property type="evidence" value="ECO:0007669"/>
    <property type="project" value="TreeGrafter"/>
</dbReference>
<feature type="coiled-coil region" evidence="2">
    <location>
        <begin position="147"/>
        <end position="205"/>
    </location>
</feature>
<keyword evidence="3" id="KW-0812">Transmembrane</keyword>
<dbReference type="Pfam" id="PF25954">
    <property type="entry name" value="Beta-barrel_RND_2"/>
    <property type="match status" value="1"/>
</dbReference>
<accession>A0A7W6JUY2</accession>
<dbReference type="Pfam" id="PF25989">
    <property type="entry name" value="YknX_C"/>
    <property type="match status" value="1"/>
</dbReference>
<protein>
    <submittedName>
        <fullName evidence="6">RND family efflux transporter MFP subunit</fullName>
    </submittedName>
</protein>
<evidence type="ECO:0000256" key="2">
    <source>
        <dbReference type="SAM" id="Coils"/>
    </source>
</evidence>
<dbReference type="InterPro" id="IPR058637">
    <property type="entry name" value="YknX-like_C"/>
</dbReference>
<evidence type="ECO:0000256" key="3">
    <source>
        <dbReference type="SAM" id="Phobius"/>
    </source>
</evidence>
<dbReference type="Gene3D" id="2.40.420.20">
    <property type="match status" value="1"/>
</dbReference>
<evidence type="ECO:0000259" key="4">
    <source>
        <dbReference type="Pfam" id="PF25954"/>
    </source>
</evidence>
<dbReference type="Proteomes" id="UP000557392">
    <property type="component" value="Unassembled WGS sequence"/>
</dbReference>
<sequence length="399" mass="41720">MNYEAGMFGRQERLEYTGEDAPKSRRWLWITLVVVALIAVAAFFMVGKQDGGATKGAAAAKSAGKGNPSQIPTVTVSVPGRQSVQTVISGTGSLAAKREMPVGVVGEGGLVTRVLVEPGTWVAKGQVLATVDRSVQVQTADSLAASVRVAEADAKLAQANLDRAQSLVSNGFVSKADIDRLTAARDQASARVRVARAQLAETQARNHRLDIRAPEAGLVLTRQVEPGQIVSGGSGVLFRMAMGGQMELRAQLAEADLLRTRPGSTAQVTPTGSTQVFSGTVWQVSPVIDPNTRQGIARIQLAYNPALRPGGFASAQIITGSSNAVILPQSAIQSDAQGNYVYTLDAQDKAVRTPVVTGEVTDAGVSIASGLTGSERVVMTAGAFLNPGQKVIPQLLKKQ</sequence>
<feature type="domain" description="CusB-like beta-barrel" evidence="4">
    <location>
        <begin position="248"/>
        <end position="318"/>
    </location>
</feature>